<keyword evidence="1" id="KW-0472">Membrane</keyword>
<protein>
    <submittedName>
        <fullName evidence="2">Uncharacterized protein</fullName>
    </submittedName>
</protein>
<name>A0A1I3YN20_HALDA</name>
<reference evidence="3" key="1">
    <citation type="submission" date="2016-10" db="EMBL/GenBank/DDBJ databases">
        <authorList>
            <person name="Varghese N."/>
            <person name="Submissions S."/>
        </authorList>
    </citation>
    <scope>NUCLEOTIDE SEQUENCE [LARGE SCALE GENOMIC DNA]</scope>
    <source>
        <strain evidence="3">CGMCC 1.3704</strain>
    </source>
</reference>
<feature type="transmembrane region" description="Helical" evidence="1">
    <location>
        <begin position="7"/>
        <end position="25"/>
    </location>
</feature>
<keyword evidence="1" id="KW-0812">Transmembrane</keyword>
<evidence type="ECO:0000313" key="2">
    <source>
        <dbReference type="EMBL" id="SFK33222.1"/>
    </source>
</evidence>
<keyword evidence="3" id="KW-1185">Reference proteome</keyword>
<dbReference type="EMBL" id="FOSB01000011">
    <property type="protein sequence ID" value="SFK33222.1"/>
    <property type="molecule type" value="Genomic_DNA"/>
</dbReference>
<dbReference type="AlphaFoldDB" id="A0A1I3YN20"/>
<keyword evidence="1" id="KW-1133">Transmembrane helix</keyword>
<evidence type="ECO:0000256" key="1">
    <source>
        <dbReference type="SAM" id="Phobius"/>
    </source>
</evidence>
<feature type="transmembrane region" description="Helical" evidence="1">
    <location>
        <begin position="70"/>
        <end position="92"/>
    </location>
</feature>
<evidence type="ECO:0000313" key="3">
    <source>
        <dbReference type="Proteomes" id="UP000183557"/>
    </source>
</evidence>
<accession>A0A1I3YN20</accession>
<dbReference type="Proteomes" id="UP000183557">
    <property type="component" value="Unassembled WGS sequence"/>
</dbReference>
<gene>
    <name evidence="2" type="ORF">SAMN04487936_11191</name>
</gene>
<feature type="transmembrane region" description="Helical" evidence="1">
    <location>
        <begin position="37"/>
        <end position="58"/>
    </location>
</feature>
<sequence length="94" mass="10811">MLYLTFLFYECLLFGSAIIVNYFYDSYLRPPFNRVDVIASVIFLPILGLIFYLLTRLFKRFDVLSTKKKLLLSIPAFIISAMVSSLLLGIVFGL</sequence>
<organism evidence="2 3">
    <name type="scientific">Halobacillus dabanensis</name>
    <dbReference type="NCBI Taxonomy" id="240302"/>
    <lineage>
        <taxon>Bacteria</taxon>
        <taxon>Bacillati</taxon>
        <taxon>Bacillota</taxon>
        <taxon>Bacilli</taxon>
        <taxon>Bacillales</taxon>
        <taxon>Bacillaceae</taxon>
        <taxon>Halobacillus</taxon>
    </lineage>
</organism>
<proteinExistence type="predicted"/>